<dbReference type="InterPro" id="IPR037185">
    <property type="entry name" value="EmrE-like"/>
</dbReference>
<evidence type="ECO:0000256" key="1">
    <source>
        <dbReference type="SAM" id="Phobius"/>
    </source>
</evidence>
<evidence type="ECO:0000313" key="4">
    <source>
        <dbReference type="Proteomes" id="UP000292884"/>
    </source>
</evidence>
<dbReference type="RefSeq" id="WP_131554794.1">
    <property type="nucleotide sequence ID" value="NZ_SJSK01000005.1"/>
</dbReference>
<dbReference type="InterPro" id="IPR000620">
    <property type="entry name" value="EamA_dom"/>
</dbReference>
<evidence type="ECO:0000313" key="3">
    <source>
        <dbReference type="EMBL" id="TCC88740.1"/>
    </source>
</evidence>
<dbReference type="EMBL" id="SJSK01000005">
    <property type="protein sequence ID" value="TCC88740.1"/>
    <property type="molecule type" value="Genomic_DNA"/>
</dbReference>
<keyword evidence="1" id="KW-0812">Transmembrane</keyword>
<feature type="transmembrane region" description="Helical" evidence="1">
    <location>
        <begin position="160"/>
        <end position="177"/>
    </location>
</feature>
<feature type="transmembrane region" description="Helical" evidence="1">
    <location>
        <begin position="122"/>
        <end position="140"/>
    </location>
</feature>
<protein>
    <submittedName>
        <fullName evidence="3">DMT family transporter</fullName>
    </submittedName>
</protein>
<dbReference type="OrthoDB" id="7541381at2"/>
<keyword evidence="4" id="KW-1185">Reference proteome</keyword>
<feature type="domain" description="EamA" evidence="2">
    <location>
        <begin position="159"/>
        <end position="293"/>
    </location>
</feature>
<comment type="caution">
    <text evidence="3">The sequence shown here is derived from an EMBL/GenBank/DDBJ whole genome shotgun (WGS) entry which is preliminary data.</text>
</comment>
<feature type="transmembrane region" description="Helical" evidence="1">
    <location>
        <begin position="253"/>
        <end position="270"/>
    </location>
</feature>
<keyword evidence="1" id="KW-0472">Membrane</keyword>
<dbReference type="Proteomes" id="UP000292884">
    <property type="component" value="Unassembled WGS sequence"/>
</dbReference>
<sequence length="302" mass="33021">MKLKENNWLLYAVLAALFWGIWGVVAKFVSSDINPYTNHFLFTIGMLVTVPFIIPKIIRTKPQLRGIVWGLIAGVLAITGNVAVYQSFVSGGFAAIVIPVTNLYPLITIAIAVFIFREKLNWINVVGILFAVPAVVMLSGQTMLFENPSAFLKGFNLNTWLVYALIALLFWGIFSAAQKVTTNYVSAEWSYLSFIVSSVIISILFMCLGIIQYDFPRDTFLLGSLAGMFNGLGVLASFAAYRAMGKASKVTTIAGALQPVFTIAFAVVFLSERFGIIEGIGISFAILSAIALSYEPILKNKP</sequence>
<dbReference type="GO" id="GO:0016020">
    <property type="term" value="C:membrane"/>
    <property type="evidence" value="ECO:0007669"/>
    <property type="project" value="InterPro"/>
</dbReference>
<evidence type="ECO:0000259" key="2">
    <source>
        <dbReference type="Pfam" id="PF00892"/>
    </source>
</evidence>
<feature type="transmembrane region" description="Helical" evidence="1">
    <location>
        <begin position="276"/>
        <end position="294"/>
    </location>
</feature>
<dbReference type="Pfam" id="PF00892">
    <property type="entry name" value="EamA"/>
    <property type="match status" value="2"/>
</dbReference>
<dbReference type="PANTHER" id="PTHR22911:SF137">
    <property type="entry name" value="SOLUTE CARRIER FAMILY 35 MEMBER G2-RELATED"/>
    <property type="match status" value="1"/>
</dbReference>
<reference evidence="3 4" key="1">
    <citation type="submission" date="2019-02" db="EMBL/GenBank/DDBJ databases">
        <title>Pedobacter sp. RP-1-13 sp. nov., isolated from Arctic soil.</title>
        <authorList>
            <person name="Dahal R.H."/>
        </authorList>
    </citation>
    <scope>NUCLEOTIDE SEQUENCE [LARGE SCALE GENOMIC DNA]</scope>
    <source>
        <strain evidence="3 4">RP-1-13</strain>
    </source>
</reference>
<feature type="transmembrane region" description="Helical" evidence="1">
    <location>
        <begin position="36"/>
        <end position="54"/>
    </location>
</feature>
<dbReference type="SUPFAM" id="SSF103481">
    <property type="entry name" value="Multidrug resistance efflux transporter EmrE"/>
    <property type="match status" value="2"/>
</dbReference>
<accession>A0A4R0MPK1</accession>
<feature type="transmembrane region" description="Helical" evidence="1">
    <location>
        <begin position="189"/>
        <end position="213"/>
    </location>
</feature>
<feature type="transmembrane region" description="Helical" evidence="1">
    <location>
        <begin position="91"/>
        <end position="115"/>
    </location>
</feature>
<organism evidence="3 4">
    <name type="scientific">Pedobacter frigiditerrae</name>
    <dbReference type="NCBI Taxonomy" id="2530452"/>
    <lineage>
        <taxon>Bacteria</taxon>
        <taxon>Pseudomonadati</taxon>
        <taxon>Bacteroidota</taxon>
        <taxon>Sphingobacteriia</taxon>
        <taxon>Sphingobacteriales</taxon>
        <taxon>Sphingobacteriaceae</taxon>
        <taxon>Pedobacter</taxon>
    </lineage>
</organism>
<dbReference type="PANTHER" id="PTHR22911">
    <property type="entry name" value="ACYL-MALONYL CONDENSING ENZYME-RELATED"/>
    <property type="match status" value="1"/>
</dbReference>
<gene>
    <name evidence="3" type="ORF">EZ428_19085</name>
</gene>
<dbReference type="AlphaFoldDB" id="A0A4R0MPK1"/>
<feature type="domain" description="EamA" evidence="2">
    <location>
        <begin position="8"/>
        <end position="139"/>
    </location>
</feature>
<name>A0A4R0MPK1_9SPHI</name>
<proteinExistence type="predicted"/>
<feature type="transmembrane region" description="Helical" evidence="1">
    <location>
        <begin position="219"/>
        <end position="241"/>
    </location>
</feature>
<keyword evidence="1" id="KW-1133">Transmembrane helix</keyword>
<feature type="transmembrane region" description="Helical" evidence="1">
    <location>
        <begin position="66"/>
        <end position="85"/>
    </location>
</feature>